<keyword evidence="2" id="KW-1185">Reference proteome</keyword>
<dbReference type="SUPFAM" id="SSF52833">
    <property type="entry name" value="Thioredoxin-like"/>
    <property type="match status" value="1"/>
</dbReference>
<gene>
    <name evidence="1" type="ORF">C8A05DRAFT_33096</name>
</gene>
<comment type="caution">
    <text evidence="1">The sequence shown here is derived from an EMBL/GenBank/DDBJ whole genome shotgun (WGS) entry which is preliminary data.</text>
</comment>
<dbReference type="Proteomes" id="UP001303889">
    <property type="component" value="Unassembled WGS sequence"/>
</dbReference>
<organism evidence="1 2">
    <name type="scientific">Staphylotrichum tortipilum</name>
    <dbReference type="NCBI Taxonomy" id="2831512"/>
    <lineage>
        <taxon>Eukaryota</taxon>
        <taxon>Fungi</taxon>
        <taxon>Dikarya</taxon>
        <taxon>Ascomycota</taxon>
        <taxon>Pezizomycotina</taxon>
        <taxon>Sordariomycetes</taxon>
        <taxon>Sordariomycetidae</taxon>
        <taxon>Sordariales</taxon>
        <taxon>Chaetomiaceae</taxon>
        <taxon>Staphylotrichum</taxon>
    </lineage>
</organism>
<dbReference type="InterPro" id="IPR036249">
    <property type="entry name" value="Thioredoxin-like_sf"/>
</dbReference>
<evidence type="ECO:0000313" key="1">
    <source>
        <dbReference type="EMBL" id="KAK3903161.1"/>
    </source>
</evidence>
<name>A0AAN6MMS1_9PEZI</name>
<proteinExistence type="predicted"/>
<dbReference type="PANTHER" id="PTHR36057">
    <property type="match status" value="1"/>
</dbReference>
<dbReference type="PANTHER" id="PTHR36057:SF1">
    <property type="entry name" value="LIPOPROTEIN LIPID ATTACHMENT SITE-LIKE PROTEIN, PUTATIVE (DUF1223)-RELATED"/>
    <property type="match status" value="1"/>
</dbReference>
<dbReference type="Pfam" id="PF06764">
    <property type="entry name" value="DUF1223"/>
    <property type="match status" value="1"/>
</dbReference>
<accession>A0AAN6MMS1</accession>
<evidence type="ECO:0000313" key="2">
    <source>
        <dbReference type="Proteomes" id="UP001303889"/>
    </source>
</evidence>
<dbReference type="AlphaFoldDB" id="A0AAN6MMS1"/>
<dbReference type="InterPro" id="IPR010634">
    <property type="entry name" value="DUF1223"/>
</dbReference>
<sequence length="262" mass="27828">MAAILRKLFRRKKQPPLVCAVSLDDHGHPIGDDPNHKHTAACFIDFEPLALAELFQSQSCPSCAVGVPGILEAAQGPNLLLLTYNISLFDHTGWKDTFASGASDQRHRAYATRWQRKTLFAPQVVVNGVADGSGAAAEGGVAAIVQQARAAGQVGRPWHIYLDANDTEVRIDSDAETMTIAKHDIVVIVYQAGDEKVKIGKGPNKGKKLDHRNRVTSVTKIGEWTGGDLTLALPASMKPGENAVVVVQEGGAGGAIVAVAKV</sequence>
<dbReference type="EMBL" id="MU855465">
    <property type="protein sequence ID" value="KAK3903161.1"/>
    <property type="molecule type" value="Genomic_DNA"/>
</dbReference>
<reference evidence="1" key="1">
    <citation type="journal article" date="2023" name="Mol. Phylogenet. Evol.">
        <title>Genome-scale phylogeny and comparative genomics of the fungal order Sordariales.</title>
        <authorList>
            <person name="Hensen N."/>
            <person name="Bonometti L."/>
            <person name="Westerberg I."/>
            <person name="Brannstrom I.O."/>
            <person name="Guillou S."/>
            <person name="Cros-Aarteil S."/>
            <person name="Calhoun S."/>
            <person name="Haridas S."/>
            <person name="Kuo A."/>
            <person name="Mondo S."/>
            <person name="Pangilinan J."/>
            <person name="Riley R."/>
            <person name="LaButti K."/>
            <person name="Andreopoulos B."/>
            <person name="Lipzen A."/>
            <person name="Chen C."/>
            <person name="Yan M."/>
            <person name="Daum C."/>
            <person name="Ng V."/>
            <person name="Clum A."/>
            <person name="Steindorff A."/>
            <person name="Ohm R.A."/>
            <person name="Martin F."/>
            <person name="Silar P."/>
            <person name="Natvig D.O."/>
            <person name="Lalanne C."/>
            <person name="Gautier V."/>
            <person name="Ament-Velasquez S.L."/>
            <person name="Kruys A."/>
            <person name="Hutchinson M.I."/>
            <person name="Powell A.J."/>
            <person name="Barry K."/>
            <person name="Miller A.N."/>
            <person name="Grigoriev I.V."/>
            <person name="Debuchy R."/>
            <person name="Gladieux P."/>
            <person name="Hiltunen Thoren M."/>
            <person name="Johannesson H."/>
        </authorList>
    </citation>
    <scope>NUCLEOTIDE SEQUENCE</scope>
    <source>
        <strain evidence="1">CBS 103.79</strain>
    </source>
</reference>
<reference evidence="1" key="2">
    <citation type="submission" date="2023-05" db="EMBL/GenBank/DDBJ databases">
        <authorList>
            <consortium name="Lawrence Berkeley National Laboratory"/>
            <person name="Steindorff A."/>
            <person name="Hensen N."/>
            <person name="Bonometti L."/>
            <person name="Westerberg I."/>
            <person name="Brannstrom I.O."/>
            <person name="Guillou S."/>
            <person name="Cros-Aarteil S."/>
            <person name="Calhoun S."/>
            <person name="Haridas S."/>
            <person name="Kuo A."/>
            <person name="Mondo S."/>
            <person name="Pangilinan J."/>
            <person name="Riley R."/>
            <person name="Labutti K."/>
            <person name="Andreopoulos B."/>
            <person name="Lipzen A."/>
            <person name="Chen C."/>
            <person name="Yanf M."/>
            <person name="Daum C."/>
            <person name="Ng V."/>
            <person name="Clum A."/>
            <person name="Ohm R."/>
            <person name="Martin F."/>
            <person name="Silar P."/>
            <person name="Natvig D."/>
            <person name="Lalanne C."/>
            <person name="Gautier V."/>
            <person name="Ament-Velasquez S.L."/>
            <person name="Kruys A."/>
            <person name="Hutchinson M.I."/>
            <person name="Powell A.J."/>
            <person name="Barry K."/>
            <person name="Miller A.N."/>
            <person name="Grigoriev I.V."/>
            <person name="Debuchy R."/>
            <person name="Gladieux P."/>
            <person name="Thoren M.H."/>
            <person name="Johannesson H."/>
        </authorList>
    </citation>
    <scope>NUCLEOTIDE SEQUENCE</scope>
    <source>
        <strain evidence="1">CBS 103.79</strain>
    </source>
</reference>
<protein>
    <submittedName>
        <fullName evidence="1">Thioredoxin-like protein</fullName>
    </submittedName>
</protein>